<feature type="region of interest" description="Disordered" evidence="1">
    <location>
        <begin position="395"/>
        <end position="471"/>
    </location>
</feature>
<name>A0A8J4BI60_9CHLO</name>
<dbReference type="Proteomes" id="UP000747399">
    <property type="component" value="Unassembled WGS sequence"/>
</dbReference>
<protein>
    <submittedName>
        <fullName evidence="2">Uncharacterized protein</fullName>
    </submittedName>
</protein>
<dbReference type="AlphaFoldDB" id="A0A8J4BI60"/>
<feature type="compositionally biased region" description="Polar residues" evidence="1">
    <location>
        <begin position="338"/>
        <end position="359"/>
    </location>
</feature>
<feature type="non-terminal residue" evidence="2">
    <location>
        <position position="471"/>
    </location>
</feature>
<proteinExistence type="predicted"/>
<feature type="region of interest" description="Disordered" evidence="1">
    <location>
        <begin position="182"/>
        <end position="262"/>
    </location>
</feature>
<dbReference type="EMBL" id="BNCO01000044">
    <property type="protein sequence ID" value="GIL61202.1"/>
    <property type="molecule type" value="Genomic_DNA"/>
</dbReference>
<feature type="region of interest" description="Disordered" evidence="1">
    <location>
        <begin position="278"/>
        <end position="359"/>
    </location>
</feature>
<evidence type="ECO:0000313" key="2">
    <source>
        <dbReference type="EMBL" id="GIL61202.1"/>
    </source>
</evidence>
<accession>A0A8J4BI60</accession>
<evidence type="ECO:0000313" key="3">
    <source>
        <dbReference type="Proteomes" id="UP000747399"/>
    </source>
</evidence>
<feature type="compositionally biased region" description="Low complexity" evidence="1">
    <location>
        <begin position="307"/>
        <end position="321"/>
    </location>
</feature>
<keyword evidence="3" id="KW-1185">Reference proteome</keyword>
<reference evidence="2" key="1">
    <citation type="journal article" date="2021" name="Proc. Natl. Acad. Sci. U.S.A.">
        <title>Three genomes in the algal genus Volvox reveal the fate of a haploid sex-determining region after a transition to homothallism.</title>
        <authorList>
            <person name="Yamamoto K."/>
            <person name="Hamaji T."/>
            <person name="Kawai-Toyooka H."/>
            <person name="Matsuzaki R."/>
            <person name="Takahashi F."/>
            <person name="Nishimura Y."/>
            <person name="Kawachi M."/>
            <person name="Noguchi H."/>
            <person name="Minakuchi Y."/>
            <person name="Umen J.G."/>
            <person name="Toyoda A."/>
            <person name="Nozaki H."/>
        </authorList>
    </citation>
    <scope>NUCLEOTIDE SEQUENCE</scope>
    <source>
        <strain evidence="2">NIES-3780</strain>
    </source>
</reference>
<evidence type="ECO:0000256" key="1">
    <source>
        <dbReference type="SAM" id="MobiDB-lite"/>
    </source>
</evidence>
<gene>
    <name evidence="2" type="ORF">Vafri_15595</name>
</gene>
<comment type="caution">
    <text evidence="2">The sequence shown here is derived from an EMBL/GenBank/DDBJ whole genome shotgun (WGS) entry which is preliminary data.</text>
</comment>
<sequence length="471" mass="50450">MIRSNITDNISCEEDEMQDFNPAPRRHHQGRFPDEVLRNALDKHYKYKTFVSLGNARPICSVSGIGMARLQFGDGEYAQSVHEMQRLPISSSLRTERLPEIEEPVHVTRTLLRTPTLNLMTGAPSRNNGAAVSAFSLNATLSSSSAASTLTPSTTSSGLTMLASRPSVSFRETGSSLAAILATTEDNSGEADVAERWAPIESRPSEAGSSSRDLGVSWPRRVSRRGLGRSATASRALSITGEGDAPDGGANDSLQRRPSLPPPELAAVMSLQQQLQQWLQPHSQLGSSSPSFTRRESTGADRVVLRPSLAPQTQQPLQPQRPHAPPPPLQTSPRLIKQPQQQSCVGSPSSTQSGDSCTSPLSTMSIADYLRSCSAEAAAAAAAAPCRLPTPLQAYQPALQPPGRAQLPSGVVHDDAPRRKRGSIMSVYGSHPSQHQLQLQLLETPRPSDSRASEAAPELPAGSHRPVMSAR</sequence>
<organism evidence="2 3">
    <name type="scientific">Volvox africanus</name>
    <dbReference type="NCBI Taxonomy" id="51714"/>
    <lineage>
        <taxon>Eukaryota</taxon>
        <taxon>Viridiplantae</taxon>
        <taxon>Chlorophyta</taxon>
        <taxon>core chlorophytes</taxon>
        <taxon>Chlorophyceae</taxon>
        <taxon>CS clade</taxon>
        <taxon>Chlamydomonadales</taxon>
        <taxon>Volvocaceae</taxon>
        <taxon>Volvox</taxon>
    </lineage>
</organism>